<organism evidence="2 3">
    <name type="scientific">Flavihumibacter petaseus NBRC 106054</name>
    <dbReference type="NCBI Taxonomy" id="1220578"/>
    <lineage>
        <taxon>Bacteria</taxon>
        <taxon>Pseudomonadati</taxon>
        <taxon>Bacteroidota</taxon>
        <taxon>Chitinophagia</taxon>
        <taxon>Chitinophagales</taxon>
        <taxon>Chitinophagaceae</taxon>
        <taxon>Flavihumibacter</taxon>
    </lineage>
</organism>
<protein>
    <submittedName>
        <fullName evidence="2">Uncharacterized protein</fullName>
    </submittedName>
</protein>
<dbReference type="OrthoDB" id="6020299at2"/>
<accession>A0A0E9N255</accession>
<comment type="caution">
    <text evidence="2">The sequence shown here is derived from an EMBL/GenBank/DDBJ whole genome shotgun (WGS) entry which is preliminary data.</text>
</comment>
<keyword evidence="3" id="KW-1185">Reference proteome</keyword>
<evidence type="ECO:0000313" key="2">
    <source>
        <dbReference type="EMBL" id="GAO44112.1"/>
    </source>
</evidence>
<keyword evidence="1" id="KW-0732">Signal</keyword>
<dbReference type="Proteomes" id="UP000033121">
    <property type="component" value="Unassembled WGS sequence"/>
</dbReference>
<gene>
    <name evidence="2" type="ORF">FPE01S_03_01510</name>
</gene>
<sequence length="329" mass="36611">MKYRTITPLMAFILFACAGQAQTFSIIDSSIFTPEQKTIYLFKNQREDKLILFKTDLKVNTDGIPTSYHPQDLRGDSIALNSILNAVFVYRSRDNINLSVPRPLTKYSKPERSKMAAEAYSVIEQWRDANYDSILPGYRIAWKNVLVESKGKPCILTSGPYKGYYASATALKNNLTTNKGECSCNDQVNPFEVPTIVLAKNGKNAKNPIRTYGGSVGDLAIAYNTKNKKLVYAIVGDVGPAGNLGEGSVILNMKLKGKDTFPVKRKDTNNLTISGDVVICIIPGSRNYNPEKPYSQANIQKRILMWLDQQGFPNESDLIAFLEKQKSAL</sequence>
<proteinExistence type="predicted"/>
<evidence type="ECO:0000256" key="1">
    <source>
        <dbReference type="SAM" id="SignalP"/>
    </source>
</evidence>
<reference evidence="2 3" key="1">
    <citation type="submission" date="2015-04" db="EMBL/GenBank/DDBJ databases">
        <title>Whole genome shotgun sequence of Flavihumibacter petaseus NBRC 106054.</title>
        <authorList>
            <person name="Miyazawa S."/>
            <person name="Hosoyama A."/>
            <person name="Hashimoto M."/>
            <person name="Noguchi M."/>
            <person name="Tsuchikane K."/>
            <person name="Ohji S."/>
            <person name="Yamazoe A."/>
            <person name="Ichikawa N."/>
            <person name="Kimura A."/>
            <person name="Fujita N."/>
        </authorList>
    </citation>
    <scope>NUCLEOTIDE SEQUENCE [LARGE SCALE GENOMIC DNA]</scope>
    <source>
        <strain evidence="2 3">NBRC 106054</strain>
    </source>
</reference>
<feature type="signal peptide" evidence="1">
    <location>
        <begin position="1"/>
        <end position="21"/>
    </location>
</feature>
<name>A0A0E9N255_9BACT</name>
<dbReference type="RefSeq" id="WP_046370084.1">
    <property type="nucleotide sequence ID" value="NZ_BBWV01000003.1"/>
</dbReference>
<evidence type="ECO:0000313" key="3">
    <source>
        <dbReference type="Proteomes" id="UP000033121"/>
    </source>
</evidence>
<feature type="chain" id="PRO_5002430166" evidence="1">
    <location>
        <begin position="22"/>
        <end position="329"/>
    </location>
</feature>
<dbReference type="PROSITE" id="PS51257">
    <property type="entry name" value="PROKAR_LIPOPROTEIN"/>
    <property type="match status" value="1"/>
</dbReference>
<dbReference type="EMBL" id="BBWV01000003">
    <property type="protein sequence ID" value="GAO44112.1"/>
    <property type="molecule type" value="Genomic_DNA"/>
</dbReference>
<dbReference type="AlphaFoldDB" id="A0A0E9N255"/>